<evidence type="ECO:0000313" key="2">
    <source>
        <dbReference type="Proteomes" id="UP001207654"/>
    </source>
</evidence>
<dbReference type="RefSeq" id="WP_267537924.1">
    <property type="nucleotide sequence ID" value="NZ_JAPNKA010000001.1"/>
</dbReference>
<dbReference type="Proteomes" id="UP001207654">
    <property type="component" value="Unassembled WGS sequence"/>
</dbReference>
<reference evidence="1 2" key="1">
    <citation type="submission" date="2022-11" db="EMBL/GenBank/DDBJ databases">
        <title>Minimal conservation of predation-associated metabolite biosynthetic gene clusters underscores biosynthetic potential of Myxococcota including descriptions for ten novel species: Archangium lansinium sp. nov., Myxococcus landrumus sp. nov., Nannocystis bai.</title>
        <authorList>
            <person name="Ahearne A."/>
            <person name="Stevens C."/>
            <person name="Phillips K."/>
        </authorList>
    </citation>
    <scope>NUCLEOTIDE SEQUENCE [LARGE SCALE GENOMIC DNA]</scope>
    <source>
        <strain evidence="1 2">MIWBW</strain>
    </source>
</reference>
<keyword evidence="2" id="KW-1185">Reference proteome</keyword>
<organism evidence="1 2">
    <name type="scientific">Archangium lansingense</name>
    <dbReference type="NCBI Taxonomy" id="2995310"/>
    <lineage>
        <taxon>Bacteria</taxon>
        <taxon>Pseudomonadati</taxon>
        <taxon>Myxococcota</taxon>
        <taxon>Myxococcia</taxon>
        <taxon>Myxococcales</taxon>
        <taxon>Cystobacterineae</taxon>
        <taxon>Archangiaceae</taxon>
        <taxon>Archangium</taxon>
    </lineage>
</organism>
<gene>
    <name evidence="1" type="ORF">OV287_32485</name>
</gene>
<dbReference type="EMBL" id="JAPNKA010000001">
    <property type="protein sequence ID" value="MCY1079190.1"/>
    <property type="molecule type" value="Genomic_DNA"/>
</dbReference>
<sequence>MKRGLWFATGFDTVESLVSFTRGWASNTQFNGGEDQEWQDFLEWLDEVKHELPLEGWHVKYLRDCGGDHERAALKFLDFAAEFVALRRKTPAS</sequence>
<proteinExistence type="predicted"/>
<name>A0ABT4AC07_9BACT</name>
<evidence type="ECO:0000313" key="1">
    <source>
        <dbReference type="EMBL" id="MCY1079190.1"/>
    </source>
</evidence>
<comment type="caution">
    <text evidence="1">The sequence shown here is derived from an EMBL/GenBank/DDBJ whole genome shotgun (WGS) entry which is preliminary data.</text>
</comment>
<accession>A0ABT4AC07</accession>
<protein>
    <submittedName>
        <fullName evidence="1">Uncharacterized protein</fullName>
    </submittedName>
</protein>